<comment type="caution">
    <text evidence="1">The sequence shown here is derived from an EMBL/GenBank/DDBJ whole genome shotgun (WGS) entry which is preliminary data.</text>
</comment>
<dbReference type="EMBL" id="PGCI01000219">
    <property type="protein sequence ID" value="PLW33471.1"/>
    <property type="molecule type" value="Genomic_DNA"/>
</dbReference>
<dbReference type="AlphaFoldDB" id="A0A2N5U6U3"/>
<accession>A0A2N5U6U3</accession>
<dbReference type="Proteomes" id="UP000235392">
    <property type="component" value="Unassembled WGS sequence"/>
</dbReference>
<organism evidence="1 2">
    <name type="scientific">Puccinia coronata f. sp. avenae</name>
    <dbReference type="NCBI Taxonomy" id="200324"/>
    <lineage>
        <taxon>Eukaryota</taxon>
        <taxon>Fungi</taxon>
        <taxon>Dikarya</taxon>
        <taxon>Basidiomycota</taxon>
        <taxon>Pucciniomycotina</taxon>
        <taxon>Pucciniomycetes</taxon>
        <taxon>Pucciniales</taxon>
        <taxon>Pucciniaceae</taxon>
        <taxon>Puccinia</taxon>
    </lineage>
</organism>
<proteinExistence type="predicted"/>
<gene>
    <name evidence="1" type="ORF">PCASD_14415</name>
</gene>
<evidence type="ECO:0000313" key="1">
    <source>
        <dbReference type="EMBL" id="PLW33471.1"/>
    </source>
</evidence>
<dbReference type="PANTHER" id="PTHR47501:SF5">
    <property type="entry name" value="HAT C-TERMINAL DIMERISATION DOMAIN-CONTAINING PROTEIN"/>
    <property type="match status" value="1"/>
</dbReference>
<reference evidence="1 2" key="1">
    <citation type="submission" date="2017-11" db="EMBL/GenBank/DDBJ databases">
        <title>De novo assembly and phasing of dikaryotic genomes from two isolates of Puccinia coronata f. sp. avenae, the causal agent of oat crown rust.</title>
        <authorList>
            <person name="Miller M.E."/>
            <person name="Zhang Y."/>
            <person name="Omidvar V."/>
            <person name="Sperschneider J."/>
            <person name="Schwessinger B."/>
            <person name="Raley C."/>
            <person name="Palmer J.M."/>
            <person name="Garnica D."/>
            <person name="Upadhyaya N."/>
            <person name="Rathjen J."/>
            <person name="Taylor J.M."/>
            <person name="Park R.F."/>
            <person name="Dodds P.N."/>
            <person name="Hirsch C.D."/>
            <person name="Kianian S.F."/>
            <person name="Figueroa M."/>
        </authorList>
    </citation>
    <scope>NUCLEOTIDE SEQUENCE [LARGE SCALE GENOMIC DNA]</scope>
    <source>
        <strain evidence="1">12SD80</strain>
    </source>
</reference>
<evidence type="ECO:0000313" key="2">
    <source>
        <dbReference type="Proteomes" id="UP000235392"/>
    </source>
</evidence>
<name>A0A2N5U6U3_9BASI</name>
<protein>
    <submittedName>
        <fullName evidence="1">Uncharacterized protein</fullName>
    </submittedName>
</protein>
<sequence>MSERGKGKGMTFLTWTTLGHTSMSQRLQMVSYTQTPGTRANLYKHRDGDKTQGPCPSRAAAIESGAKLPLTPKEIEKKSSKKDKDPIVMMLESGSYDTKVFNDLMLFWLVRHSLPWNRFEDFALGVALSYHRKEFGFEDHTYTRRVDYKGKPTGFHGNLSSLRFGQLELPHHPFIVETLAAEVDCIILKETSTKLSLSDSHIRCFCHKVALIVNAGLQALLLSSKGLNKIKKATLGFVPKLFAIEEADEINDPPSDSQENLVGTLNNQLQVNKQLDQDSNDKAADNEVNTERQSGQSNIANIFKKVDLVIQKITSSAARRSEFDTWCKKLDYSGPHLIAGYGI</sequence>
<dbReference type="PANTHER" id="PTHR47501">
    <property type="entry name" value="TRANSPOSASE-RELATED"/>
    <property type="match status" value="1"/>
</dbReference>